<dbReference type="AlphaFoldDB" id="A0A0A6URQ9"/>
<dbReference type="eggNOG" id="ENOG50332RQ">
    <property type="taxonomic scope" value="Bacteria"/>
</dbReference>
<keyword evidence="2" id="KW-1185">Reference proteome</keyword>
<sequence length="153" mass="16755">MFRLERGVTGFWGKNDPEPPRVDVRMFRGGCHAAALAAGGTVESIDEAVYPRGYHTAVVATPENRAGILCHAGYPLIAFVADSAASWLEPRMFRDSPAWAEAFAERGFTVMGRELLESPLTAVDTSALTKAEWRQIHGWKATTVGETVFNGWD</sequence>
<accession>A0A0A6URQ9</accession>
<evidence type="ECO:0000313" key="2">
    <source>
        <dbReference type="Proteomes" id="UP000054537"/>
    </source>
</evidence>
<name>A0A0A6URQ9_ACTUT</name>
<dbReference type="EMBL" id="JRTT01000006">
    <property type="protein sequence ID" value="KHD78126.1"/>
    <property type="molecule type" value="Genomic_DNA"/>
</dbReference>
<organism evidence="1 2">
    <name type="scientific">Actinoplanes utahensis</name>
    <dbReference type="NCBI Taxonomy" id="1869"/>
    <lineage>
        <taxon>Bacteria</taxon>
        <taxon>Bacillati</taxon>
        <taxon>Actinomycetota</taxon>
        <taxon>Actinomycetes</taxon>
        <taxon>Micromonosporales</taxon>
        <taxon>Micromonosporaceae</taxon>
        <taxon>Actinoplanes</taxon>
    </lineage>
</organism>
<protein>
    <submittedName>
        <fullName evidence="1">Uncharacterized protein</fullName>
    </submittedName>
</protein>
<gene>
    <name evidence="1" type="ORF">MB27_06545</name>
</gene>
<proteinExistence type="predicted"/>
<dbReference type="Proteomes" id="UP000054537">
    <property type="component" value="Unassembled WGS sequence"/>
</dbReference>
<reference evidence="1 2" key="1">
    <citation type="submission" date="2014-10" db="EMBL/GenBank/DDBJ databases">
        <title>Draft genome sequence of Actinoplanes utahensis NRRL 12052.</title>
        <authorList>
            <person name="Velasco-Bucheli B."/>
            <person name="del Cerro C."/>
            <person name="Hormigo D."/>
            <person name="Garcia J.L."/>
            <person name="Acebal C."/>
            <person name="Arroyo M."/>
            <person name="de la Mata I."/>
        </authorList>
    </citation>
    <scope>NUCLEOTIDE SEQUENCE [LARGE SCALE GENOMIC DNA]</scope>
    <source>
        <strain evidence="1 2">NRRL 12052</strain>
    </source>
</reference>
<comment type="caution">
    <text evidence="1">The sequence shown here is derived from an EMBL/GenBank/DDBJ whole genome shotgun (WGS) entry which is preliminary data.</text>
</comment>
<evidence type="ECO:0000313" key="1">
    <source>
        <dbReference type="EMBL" id="KHD78126.1"/>
    </source>
</evidence>